<sequence length="469" mass="48739">MDPLELTLTEAATALHARQIGHLEYVQASLAHTERMAHLNAWISRDPERLMQQAKALDQNSAAPGGHTPLAGVPLAIKDNIDTADLPTSGGTRALLASRPRRNAAVVERLLQSGGLIAGKTNLHELALGGTTHNAVTGACRNPWNPLRIPGGSSGGSAVAVAARMVPAALGTDTGASVRLPAALCGVVGFRPSTGRYASQGLLHLSPTKDTAGPMARSVADVAWLDALLAQDPSDLPDVSLKGLRLGIPRGDFFEGADPQVLAVIEQALDTLVSEGVICVSLDVPDLKLHNDATGSTLVMFEMMQSLPAYAKAQGLSMDALLAGVGSPDVVRIFSGQLGDARVTATAYAGALSRRQKLQAAYARHFADHRLDALAFPTCRMTAPPVGHDDKVQLGGQAVPTFKTLIRNTDPGSNAGLPGISLPAGLTAEGLPVGLELDGALGSDRHLLAVAAAIERVLPRLPRPPMVQA</sequence>
<evidence type="ECO:0000313" key="3">
    <source>
        <dbReference type="Proteomes" id="UP000037507"/>
    </source>
</evidence>
<evidence type="ECO:0000313" key="2">
    <source>
        <dbReference type="EMBL" id="PVE44587.1"/>
    </source>
</evidence>
<keyword evidence="3" id="KW-1185">Reference proteome</keyword>
<protein>
    <submittedName>
        <fullName evidence="2">Amidase</fullName>
    </submittedName>
</protein>
<evidence type="ECO:0000259" key="1">
    <source>
        <dbReference type="Pfam" id="PF01425"/>
    </source>
</evidence>
<dbReference type="Gene3D" id="3.90.1300.10">
    <property type="entry name" value="Amidase signature (AS) domain"/>
    <property type="match status" value="1"/>
</dbReference>
<dbReference type="AlphaFoldDB" id="A0A2T7UIV1"/>
<dbReference type="SUPFAM" id="SSF75304">
    <property type="entry name" value="Amidase signature (AS) enzymes"/>
    <property type="match status" value="1"/>
</dbReference>
<dbReference type="Pfam" id="PF01425">
    <property type="entry name" value="Amidase"/>
    <property type="match status" value="1"/>
</dbReference>
<organism evidence="2 3">
    <name type="scientific">Limnohabitans planktonicus II-D5</name>
    <dbReference type="NCBI Taxonomy" id="1293045"/>
    <lineage>
        <taxon>Bacteria</taxon>
        <taxon>Pseudomonadati</taxon>
        <taxon>Pseudomonadota</taxon>
        <taxon>Betaproteobacteria</taxon>
        <taxon>Burkholderiales</taxon>
        <taxon>Comamonadaceae</taxon>
        <taxon>Limnohabitans</taxon>
    </lineage>
</organism>
<dbReference type="PANTHER" id="PTHR11895:SF151">
    <property type="entry name" value="GLUTAMYL-TRNA(GLN) AMIDOTRANSFERASE SUBUNIT A"/>
    <property type="match status" value="1"/>
</dbReference>
<dbReference type="Proteomes" id="UP000037507">
    <property type="component" value="Unassembled WGS sequence"/>
</dbReference>
<dbReference type="GO" id="GO:0003824">
    <property type="term" value="F:catalytic activity"/>
    <property type="evidence" value="ECO:0007669"/>
    <property type="project" value="InterPro"/>
</dbReference>
<dbReference type="OrthoDB" id="9811471at2"/>
<name>A0A2T7UIV1_9BURK</name>
<dbReference type="PANTHER" id="PTHR11895">
    <property type="entry name" value="TRANSAMIDASE"/>
    <property type="match status" value="1"/>
</dbReference>
<dbReference type="PROSITE" id="PS00571">
    <property type="entry name" value="AMIDASES"/>
    <property type="match status" value="1"/>
</dbReference>
<reference evidence="2" key="1">
    <citation type="submission" date="2017-04" db="EMBL/GenBank/DDBJ databases">
        <title>Unexpected and diverse lifestyles within the genus Limnohabitans.</title>
        <authorList>
            <person name="Kasalicky V."/>
            <person name="Mehrshad M."/>
            <person name="Andrei S.-A."/>
            <person name="Salcher M."/>
            <person name="Kratochvilova H."/>
            <person name="Simek K."/>
            <person name="Ghai R."/>
        </authorList>
    </citation>
    <scope>NUCLEOTIDE SEQUENCE [LARGE SCALE GENOMIC DNA]</scope>
    <source>
        <strain evidence="2">II-D5</strain>
    </source>
</reference>
<dbReference type="NCBIfam" id="NF005688">
    <property type="entry name" value="PRK07488.1"/>
    <property type="match status" value="1"/>
</dbReference>
<dbReference type="STRING" id="1293045.H663_11515"/>
<proteinExistence type="predicted"/>
<dbReference type="InterPro" id="IPR000120">
    <property type="entry name" value="Amidase"/>
</dbReference>
<comment type="caution">
    <text evidence="2">The sequence shown here is derived from an EMBL/GenBank/DDBJ whole genome shotgun (WGS) entry which is preliminary data.</text>
</comment>
<dbReference type="InterPro" id="IPR023631">
    <property type="entry name" value="Amidase_dom"/>
</dbReference>
<gene>
    <name evidence="2" type="ORF">H663_000785</name>
</gene>
<accession>A0A2T7UIV1</accession>
<dbReference type="EMBL" id="LFYT02000001">
    <property type="protein sequence ID" value="PVE44587.1"/>
    <property type="molecule type" value="Genomic_DNA"/>
</dbReference>
<dbReference type="InterPro" id="IPR020556">
    <property type="entry name" value="Amidase_CS"/>
</dbReference>
<feature type="domain" description="Amidase" evidence="1">
    <location>
        <begin position="24"/>
        <end position="448"/>
    </location>
</feature>
<dbReference type="RefSeq" id="WP_053173129.1">
    <property type="nucleotide sequence ID" value="NZ_LFYT02000001.1"/>
</dbReference>
<dbReference type="InterPro" id="IPR036928">
    <property type="entry name" value="AS_sf"/>
</dbReference>